<dbReference type="EMBL" id="RCNR01000003">
    <property type="protein sequence ID" value="MUH34703.1"/>
    <property type="molecule type" value="Genomic_DNA"/>
</dbReference>
<proteinExistence type="predicted"/>
<organism evidence="1 2">
    <name type="scientific">Zobellia amurskyensis</name>
    <dbReference type="NCBI Taxonomy" id="248905"/>
    <lineage>
        <taxon>Bacteria</taxon>
        <taxon>Pseudomonadati</taxon>
        <taxon>Bacteroidota</taxon>
        <taxon>Flavobacteriia</taxon>
        <taxon>Flavobacteriales</taxon>
        <taxon>Flavobacteriaceae</taxon>
        <taxon>Zobellia</taxon>
    </lineage>
</organism>
<evidence type="ECO:0008006" key="3">
    <source>
        <dbReference type="Google" id="ProtNLM"/>
    </source>
</evidence>
<accession>A0A7X2ZQT6</accession>
<comment type="caution">
    <text evidence="1">The sequence shown here is derived from an EMBL/GenBank/DDBJ whole genome shotgun (WGS) entry which is preliminary data.</text>
</comment>
<dbReference type="OrthoDB" id="1090702at2"/>
<gene>
    <name evidence="1" type="ORF">D9O36_02510</name>
</gene>
<keyword evidence="2" id="KW-1185">Reference proteome</keyword>
<evidence type="ECO:0000313" key="2">
    <source>
        <dbReference type="Proteomes" id="UP000540519"/>
    </source>
</evidence>
<protein>
    <recommendedName>
        <fullName evidence="3">Type VI secretion system baseplate subunit TssK</fullName>
    </recommendedName>
</protein>
<sequence length="386" mass="44358">MKSINKYHHRVNWIDGMKINKNHFITMENSTLEMIRNSERKDISPINYGLLPQLSDQDNSLDVLISVDGQLSINVVLNRCRAITLGGYKIDITQHTTDLLVESGHILKTQYTIDKEQSELYVVLSTNPFERIAVGDSDIEEEPPRRPYVFPQYKLNILPKNETSEYELGMHHLTIGKILIEDGKTIVDADFIPPCRSVQSHPDLKFTYSELGSFLNQMELFSLHIIQKIYQKKQTNDLAGVALYLAEQVMRYLNEIITEFRFVDKYESPIHMIMKSVNLGRVIKSSLDVFVGSGKENFLNYLTNWCDLNQGAFENILIETIELEYVHSDINSTLVKVSSFTKLMLSLFKKLSELDYIGEKADSGIFVKEEVVDNSELKGRRSFLLD</sequence>
<reference evidence="1 2" key="1">
    <citation type="journal article" date="2019" name="Mar. Drugs">
        <title>Comparative Genomics and CAZyme Genome Repertoires of Marine Zobellia amurskyensis KMM 3526(T) and Zobellia laminariae KMM 3676(T).</title>
        <authorList>
            <person name="Chernysheva N."/>
            <person name="Bystritskaya E."/>
            <person name="Stenkova A."/>
            <person name="Golovkin I."/>
            <person name="Nedashkovskaya O."/>
            <person name="Isaeva M."/>
        </authorList>
    </citation>
    <scope>NUCLEOTIDE SEQUENCE [LARGE SCALE GENOMIC DNA]</scope>
    <source>
        <strain evidence="1 2">KMM 3526</strain>
    </source>
</reference>
<evidence type="ECO:0000313" key="1">
    <source>
        <dbReference type="EMBL" id="MUH34703.1"/>
    </source>
</evidence>
<name>A0A7X2ZQT6_9FLAO</name>
<dbReference type="Proteomes" id="UP000540519">
    <property type="component" value="Unassembled WGS sequence"/>
</dbReference>
<dbReference type="AlphaFoldDB" id="A0A7X2ZQT6"/>
<dbReference type="RefSeq" id="WP_155598706.1">
    <property type="nucleotide sequence ID" value="NZ_RCNR01000003.1"/>
</dbReference>